<accession>A0AAE0UB06</accession>
<reference evidence="1" key="1">
    <citation type="journal article" date="2023" name="Mol. Phylogenet. Evol.">
        <title>Genome-scale phylogeny and comparative genomics of the fungal order Sordariales.</title>
        <authorList>
            <person name="Hensen N."/>
            <person name="Bonometti L."/>
            <person name="Westerberg I."/>
            <person name="Brannstrom I.O."/>
            <person name="Guillou S."/>
            <person name="Cros-Aarteil S."/>
            <person name="Calhoun S."/>
            <person name="Haridas S."/>
            <person name="Kuo A."/>
            <person name="Mondo S."/>
            <person name="Pangilinan J."/>
            <person name="Riley R."/>
            <person name="LaButti K."/>
            <person name="Andreopoulos B."/>
            <person name="Lipzen A."/>
            <person name="Chen C."/>
            <person name="Yan M."/>
            <person name="Daum C."/>
            <person name="Ng V."/>
            <person name="Clum A."/>
            <person name="Steindorff A."/>
            <person name="Ohm R.A."/>
            <person name="Martin F."/>
            <person name="Silar P."/>
            <person name="Natvig D.O."/>
            <person name="Lalanne C."/>
            <person name="Gautier V."/>
            <person name="Ament-Velasquez S.L."/>
            <person name="Kruys A."/>
            <person name="Hutchinson M.I."/>
            <person name="Powell A.J."/>
            <person name="Barry K."/>
            <person name="Miller A.N."/>
            <person name="Grigoriev I.V."/>
            <person name="Debuchy R."/>
            <person name="Gladieux P."/>
            <person name="Hiltunen Thoren M."/>
            <person name="Johannesson H."/>
        </authorList>
    </citation>
    <scope>NUCLEOTIDE SEQUENCE</scope>
    <source>
        <strain evidence="1">FGSC 1904</strain>
    </source>
</reference>
<comment type="caution">
    <text evidence="1">The sequence shown here is derived from an EMBL/GenBank/DDBJ whole genome shotgun (WGS) entry which is preliminary data.</text>
</comment>
<name>A0AAE0UB06_SORBR</name>
<protein>
    <submittedName>
        <fullName evidence="1">Uncharacterized protein</fullName>
    </submittedName>
</protein>
<evidence type="ECO:0000313" key="1">
    <source>
        <dbReference type="EMBL" id="KAK3397536.1"/>
    </source>
</evidence>
<reference evidence="1" key="2">
    <citation type="submission" date="2023-07" db="EMBL/GenBank/DDBJ databases">
        <authorList>
            <consortium name="Lawrence Berkeley National Laboratory"/>
            <person name="Haridas S."/>
            <person name="Hensen N."/>
            <person name="Bonometti L."/>
            <person name="Westerberg I."/>
            <person name="Brannstrom I.O."/>
            <person name="Guillou S."/>
            <person name="Cros-Aarteil S."/>
            <person name="Calhoun S."/>
            <person name="Kuo A."/>
            <person name="Mondo S."/>
            <person name="Pangilinan J."/>
            <person name="Riley R."/>
            <person name="LaButti K."/>
            <person name="Andreopoulos B."/>
            <person name="Lipzen A."/>
            <person name="Chen C."/>
            <person name="Yanf M."/>
            <person name="Daum C."/>
            <person name="Ng V."/>
            <person name="Clum A."/>
            <person name="Steindorff A."/>
            <person name="Ohm R."/>
            <person name="Martin F."/>
            <person name="Silar P."/>
            <person name="Natvig D."/>
            <person name="Lalanne C."/>
            <person name="Gautier V."/>
            <person name="Ament-velasquez S.L."/>
            <person name="Kruys A."/>
            <person name="Hutchinson M.I."/>
            <person name="Powell A.J."/>
            <person name="Barry K."/>
            <person name="Miller A.N."/>
            <person name="Grigoriev I.V."/>
            <person name="Debuchy R."/>
            <person name="Gladieux P."/>
            <person name="Thoren M.H."/>
            <person name="Johannesson H."/>
        </authorList>
    </citation>
    <scope>NUCLEOTIDE SEQUENCE</scope>
    <source>
        <strain evidence="1">FGSC 1904</strain>
    </source>
</reference>
<proteinExistence type="predicted"/>
<evidence type="ECO:0000313" key="2">
    <source>
        <dbReference type="Proteomes" id="UP001281003"/>
    </source>
</evidence>
<keyword evidence="2" id="KW-1185">Reference proteome</keyword>
<dbReference type="AlphaFoldDB" id="A0AAE0UB06"/>
<organism evidence="1 2">
    <name type="scientific">Sordaria brevicollis</name>
    <dbReference type="NCBI Taxonomy" id="83679"/>
    <lineage>
        <taxon>Eukaryota</taxon>
        <taxon>Fungi</taxon>
        <taxon>Dikarya</taxon>
        <taxon>Ascomycota</taxon>
        <taxon>Pezizomycotina</taxon>
        <taxon>Sordariomycetes</taxon>
        <taxon>Sordariomycetidae</taxon>
        <taxon>Sordariales</taxon>
        <taxon>Sordariaceae</taxon>
        <taxon>Sordaria</taxon>
    </lineage>
</organism>
<dbReference type="EMBL" id="JAUTDP010000007">
    <property type="protein sequence ID" value="KAK3397536.1"/>
    <property type="molecule type" value="Genomic_DNA"/>
</dbReference>
<gene>
    <name evidence="1" type="ORF">B0T20DRAFT_412583</name>
</gene>
<sequence>MLHLILHLWSFLLYRKRRWMFYTRSRLRFALGLISAIGTLDVAFGICTHVCLLPFEPLVELMLVNSDFTKAYQHSPQRLEKTNAKTLEITRAVASIPFLGLGKAKR</sequence>
<dbReference type="Proteomes" id="UP001281003">
    <property type="component" value="Unassembled WGS sequence"/>
</dbReference>